<organism evidence="1 2">
    <name type="scientific">Bradymonas sediminis</name>
    <dbReference type="NCBI Taxonomy" id="1548548"/>
    <lineage>
        <taxon>Bacteria</taxon>
        <taxon>Deltaproteobacteria</taxon>
        <taxon>Bradymonadales</taxon>
        <taxon>Bradymonadaceae</taxon>
        <taxon>Bradymonas</taxon>
    </lineage>
</organism>
<dbReference type="KEGG" id="bsed:DN745_01985"/>
<keyword evidence="2" id="KW-1185">Reference proteome</keyword>
<accession>A0A2Z4FGZ8</accession>
<dbReference type="EMBL" id="CP030032">
    <property type="protein sequence ID" value="AWV88170.1"/>
    <property type="molecule type" value="Genomic_DNA"/>
</dbReference>
<name>A0A2Z4FGZ8_9DELT</name>
<protein>
    <submittedName>
        <fullName evidence="1">Uncharacterized protein</fullName>
    </submittedName>
</protein>
<reference evidence="1 2" key="1">
    <citation type="submission" date="2018-06" db="EMBL/GenBank/DDBJ databases">
        <title>Lujinxingia sediminis gen. nov. sp. nov., a new facultative anaerobic member of the class Deltaproteobacteria, and proposal of Lujinxingaceae fam. nov.</title>
        <authorList>
            <person name="Guo L.-Y."/>
            <person name="Li C.-M."/>
            <person name="Wang S."/>
            <person name="Du Z.-J."/>
        </authorList>
    </citation>
    <scope>NUCLEOTIDE SEQUENCE [LARGE SCALE GENOMIC DNA]</scope>
    <source>
        <strain evidence="1 2">FA350</strain>
    </source>
</reference>
<dbReference type="RefSeq" id="WP_111331679.1">
    <property type="nucleotide sequence ID" value="NZ_CP030032.1"/>
</dbReference>
<dbReference type="AlphaFoldDB" id="A0A2Z4FGZ8"/>
<proteinExistence type="predicted"/>
<dbReference type="InterPro" id="IPR016181">
    <property type="entry name" value="Acyl_CoA_acyltransferase"/>
</dbReference>
<sequence length="318" mass="35348">MNIIIASPEHAEYIADFYQATHGPKFAHQELLSGPTVERMLRDEELAVAIASSNRRITGCGIGYPRLWNHSFEIGSLTVDNVPERGKIGKALFESLRLHALKRYGLVYVLASTQATVKRANRIGATIWGFRPKPGSRNLQDAQLIAGFVNHEPSMPRVAPPPNLITQMPFARRLLNKLPEGDHNMSYPKTYPVGEPRGSGTPVISGHIWPNYYSKGNYITIENSAGRYPIEILREFTAKVQKKGVSDIRLTLPVNHVQAFVDLVDLGFRPVAYLPGWYVRGSHRYDCIRMVAGLSPPRADGFIESAAAQIVDELTPHG</sequence>
<dbReference type="OrthoDB" id="5488086at2"/>
<gene>
    <name evidence="1" type="ORF">DN745_01985</name>
</gene>
<evidence type="ECO:0000313" key="1">
    <source>
        <dbReference type="EMBL" id="AWV88170.1"/>
    </source>
</evidence>
<dbReference type="SUPFAM" id="SSF55729">
    <property type="entry name" value="Acyl-CoA N-acyltransferases (Nat)"/>
    <property type="match status" value="1"/>
</dbReference>
<dbReference type="Proteomes" id="UP000249799">
    <property type="component" value="Chromosome"/>
</dbReference>
<evidence type="ECO:0000313" key="2">
    <source>
        <dbReference type="Proteomes" id="UP000249799"/>
    </source>
</evidence>